<organism evidence="3 4">
    <name type="scientific">Stygiobacter electus</name>
    <dbReference type="NCBI Taxonomy" id="3032292"/>
    <lineage>
        <taxon>Bacteria</taxon>
        <taxon>Pseudomonadati</taxon>
        <taxon>Ignavibacteriota</taxon>
        <taxon>Ignavibacteria</taxon>
        <taxon>Ignavibacteriales</taxon>
        <taxon>Melioribacteraceae</taxon>
        <taxon>Stygiobacter</taxon>
    </lineage>
</organism>
<dbReference type="PANTHER" id="PTHR48084:SF4">
    <property type="entry name" value="2-OXOGLUTARATE OXIDOREDUCTASE SUBUNIT KORB"/>
    <property type="match status" value="1"/>
</dbReference>
<dbReference type="RefSeq" id="WP_321536710.1">
    <property type="nucleotide sequence ID" value="NZ_JARGDL010000021.1"/>
</dbReference>
<dbReference type="SUPFAM" id="SSF52518">
    <property type="entry name" value="Thiamin diphosphate-binding fold (THDP-binding)"/>
    <property type="match status" value="1"/>
</dbReference>
<dbReference type="InterPro" id="IPR011766">
    <property type="entry name" value="TPP_enzyme_TPP-bd"/>
</dbReference>
<keyword evidence="1" id="KW-0560">Oxidoreductase</keyword>
<evidence type="ECO:0000313" key="3">
    <source>
        <dbReference type="EMBL" id="MDF1612940.1"/>
    </source>
</evidence>
<accession>A0AAE3P4P6</accession>
<dbReference type="GO" id="GO:0045333">
    <property type="term" value="P:cellular respiration"/>
    <property type="evidence" value="ECO:0007669"/>
    <property type="project" value="UniProtKB-ARBA"/>
</dbReference>
<dbReference type="InterPro" id="IPR051457">
    <property type="entry name" value="2-oxoacid:Fd_oxidoreductase"/>
</dbReference>
<feature type="domain" description="Thiamine pyrophosphate enzyme TPP-binding" evidence="2">
    <location>
        <begin position="60"/>
        <end position="207"/>
    </location>
</feature>
<dbReference type="Gene3D" id="3.40.50.970">
    <property type="match status" value="1"/>
</dbReference>
<dbReference type="CDD" id="cd03375">
    <property type="entry name" value="TPP_OGFOR"/>
    <property type="match status" value="1"/>
</dbReference>
<evidence type="ECO:0000256" key="1">
    <source>
        <dbReference type="ARBA" id="ARBA00023002"/>
    </source>
</evidence>
<dbReference type="AlphaFoldDB" id="A0AAE3P4P6"/>
<dbReference type="GO" id="GO:0030976">
    <property type="term" value="F:thiamine pyrophosphate binding"/>
    <property type="evidence" value="ECO:0007669"/>
    <property type="project" value="InterPro"/>
</dbReference>
<dbReference type="PANTHER" id="PTHR48084">
    <property type="entry name" value="2-OXOGLUTARATE OXIDOREDUCTASE SUBUNIT KORB-RELATED"/>
    <property type="match status" value="1"/>
</dbReference>
<dbReference type="Proteomes" id="UP001221302">
    <property type="component" value="Unassembled WGS sequence"/>
</dbReference>
<sequence length="346" mass="38507">MANNIDNVVTQVKYTAKDFASDVDVKWCPGCGDYSILAQAQRSSPEFGELKENIVWVSGIGCSSRFPYYMNTYGFHTIHGRAAAIATGVKLANPKLQVWVATGDGDMLSIGGNHFIHACRKNVNLKIVLFNNKIYGLTKGQYSPTSEKGKVTKSSPYGTVDWPFNPIKIAAGAGATFVARTMDRDPKHLQEMLTRASKHTGLAFIEVLQNCVIFNDGAFSHLTEKDTRPENVIYLEHGKPMIFGANKDKGIMLDGLNPVIININDGVHSINDVWVHDENDTNPTREFILSRFTEVEGLPTPVGVFRKFNKPTYDGDYHHQIEDVIAKKGKGTYEKLMFNANTWEVK</sequence>
<proteinExistence type="predicted"/>
<dbReference type="InterPro" id="IPR029061">
    <property type="entry name" value="THDP-binding"/>
</dbReference>
<evidence type="ECO:0000313" key="4">
    <source>
        <dbReference type="Proteomes" id="UP001221302"/>
    </source>
</evidence>
<dbReference type="GO" id="GO:0016625">
    <property type="term" value="F:oxidoreductase activity, acting on the aldehyde or oxo group of donors, iron-sulfur protein as acceptor"/>
    <property type="evidence" value="ECO:0007669"/>
    <property type="project" value="UniProtKB-ARBA"/>
</dbReference>
<evidence type="ECO:0000259" key="2">
    <source>
        <dbReference type="Pfam" id="PF02775"/>
    </source>
</evidence>
<reference evidence="3" key="1">
    <citation type="submission" date="2023-03" db="EMBL/GenBank/DDBJ databases">
        <title>Stygiobacter electus gen. nov., sp. nov., facultatively anaerobic thermotolerant bacterium of the class Ignavibacteria from a well of Yessentuki mineral water deposit.</title>
        <authorList>
            <person name="Podosokorskaya O.A."/>
            <person name="Elcheninov A.G."/>
            <person name="Petrova N.F."/>
            <person name="Zavarzina D.G."/>
            <person name="Kublanov I.V."/>
            <person name="Merkel A.Y."/>
        </authorList>
    </citation>
    <scope>NUCLEOTIDE SEQUENCE</scope>
    <source>
        <strain evidence="3">09-Me</strain>
    </source>
</reference>
<dbReference type="Pfam" id="PF02775">
    <property type="entry name" value="TPP_enzyme_C"/>
    <property type="match status" value="1"/>
</dbReference>
<protein>
    <submittedName>
        <fullName evidence="3">2-oxoacid:ferredoxin oxidoreductase subunit beta</fullName>
    </submittedName>
</protein>
<dbReference type="GO" id="GO:0044281">
    <property type="term" value="P:small molecule metabolic process"/>
    <property type="evidence" value="ECO:0007669"/>
    <property type="project" value="UniProtKB-ARBA"/>
</dbReference>
<keyword evidence="4" id="KW-1185">Reference proteome</keyword>
<comment type="caution">
    <text evidence="3">The sequence shown here is derived from an EMBL/GenBank/DDBJ whole genome shotgun (WGS) entry which is preliminary data.</text>
</comment>
<name>A0AAE3P4P6_9BACT</name>
<gene>
    <name evidence="3" type="ORF">P0M35_12315</name>
</gene>
<dbReference type="EMBL" id="JARGDL010000021">
    <property type="protein sequence ID" value="MDF1612940.1"/>
    <property type="molecule type" value="Genomic_DNA"/>
</dbReference>